<dbReference type="VEuPathDB" id="FungiDB:NCU16497"/>
<keyword evidence="2" id="KW-1185">Reference proteome</keyword>
<dbReference type="EMBL" id="CM002236">
    <property type="protein sequence ID" value="ESA44412.1"/>
    <property type="molecule type" value="Genomic_DNA"/>
</dbReference>
<dbReference type="KEGG" id="ncr:NCU16497"/>
<evidence type="ECO:0000313" key="2">
    <source>
        <dbReference type="Proteomes" id="UP000001805"/>
    </source>
</evidence>
<accession>V5IQS5</accession>
<dbReference type="Proteomes" id="UP000001805">
    <property type="component" value="Chromosome 1, Linkage Group I"/>
</dbReference>
<dbReference type="InParanoid" id="V5IQS5"/>
<protein>
    <submittedName>
        <fullName evidence="1">Uncharacterized protein</fullName>
    </submittedName>
</protein>
<name>V5IQS5_NEUCR</name>
<reference evidence="1 2" key="1">
    <citation type="journal article" date="2003" name="Nature">
        <title>The genome sequence of the filamentous fungus Neurospora crassa.</title>
        <authorList>
            <person name="Galagan J.E."/>
            <person name="Calvo S.E."/>
            <person name="Borkovich K.A."/>
            <person name="Selker E.U."/>
            <person name="Read N.D."/>
            <person name="Jaffe D."/>
            <person name="FitzHugh W."/>
            <person name="Ma L.J."/>
            <person name="Smirnov S."/>
            <person name="Purcell S."/>
            <person name="Rehman B."/>
            <person name="Elkins T."/>
            <person name="Engels R."/>
            <person name="Wang S."/>
            <person name="Nielsen C.B."/>
            <person name="Butler J."/>
            <person name="Endrizzi M."/>
            <person name="Qui D."/>
            <person name="Ianakiev P."/>
            <person name="Bell-Pedersen D."/>
            <person name="Nelson M.A."/>
            <person name="Werner-Washburne M."/>
            <person name="Selitrennikoff C.P."/>
            <person name="Kinsey J.A."/>
            <person name="Braun E.L."/>
            <person name="Zelter A."/>
            <person name="Schulte U."/>
            <person name="Kothe G.O."/>
            <person name="Jedd G."/>
            <person name="Mewes W."/>
            <person name="Staben C."/>
            <person name="Marcotte E."/>
            <person name="Greenberg D."/>
            <person name="Roy A."/>
            <person name="Foley K."/>
            <person name="Naylor J."/>
            <person name="Stange-Thomann N."/>
            <person name="Barrett R."/>
            <person name="Gnerre S."/>
            <person name="Kamal M."/>
            <person name="Kamvysselis M."/>
            <person name="Mauceli E."/>
            <person name="Bielke C."/>
            <person name="Rudd S."/>
            <person name="Frishman D."/>
            <person name="Krystofova S."/>
            <person name="Rasmussen C."/>
            <person name="Metzenberg R.L."/>
            <person name="Perkins D.D."/>
            <person name="Kroken S."/>
            <person name="Cogoni C."/>
            <person name="Macino G."/>
            <person name="Catcheside D."/>
            <person name="Li W."/>
            <person name="Pratt R.J."/>
            <person name="Osmani S.A."/>
            <person name="DeSouza C.P."/>
            <person name="Glass L."/>
            <person name="Orbach M.J."/>
            <person name="Berglund J.A."/>
            <person name="Voelker R."/>
            <person name="Yarden O."/>
            <person name="Plamann M."/>
            <person name="Seiler S."/>
            <person name="Dunlap J."/>
            <person name="Radford A."/>
            <person name="Aramayo R."/>
            <person name="Natvig D.O."/>
            <person name="Alex L.A."/>
            <person name="Mannhaupt G."/>
            <person name="Ebbole D.J."/>
            <person name="Freitag M."/>
            <person name="Paulsen I."/>
            <person name="Sachs M.S."/>
            <person name="Lander E.S."/>
            <person name="Nusbaum C."/>
            <person name="Birren B."/>
        </authorList>
    </citation>
    <scope>NUCLEOTIDE SEQUENCE [LARGE SCALE GENOMIC DNA]</scope>
    <source>
        <strain evidence="2">ATCC 24698 / 74-OR23-1A / CBS 708.71 / DSM 1257 / FGSC 987</strain>
    </source>
</reference>
<dbReference type="AlphaFoldDB" id="V5IQS5"/>
<gene>
    <name evidence="1" type="ORF">NCU16497</name>
</gene>
<dbReference type="RefSeq" id="XP_011393446.1">
    <property type="nucleotide sequence ID" value="XM_011395144.1"/>
</dbReference>
<proteinExistence type="predicted"/>
<evidence type="ECO:0000313" key="1">
    <source>
        <dbReference type="EMBL" id="ESA44412.1"/>
    </source>
</evidence>
<organism evidence="1 2">
    <name type="scientific">Neurospora crassa (strain ATCC 24698 / 74-OR23-1A / CBS 708.71 / DSM 1257 / FGSC 987)</name>
    <dbReference type="NCBI Taxonomy" id="367110"/>
    <lineage>
        <taxon>Eukaryota</taxon>
        <taxon>Fungi</taxon>
        <taxon>Dikarya</taxon>
        <taxon>Ascomycota</taxon>
        <taxon>Pezizomycotina</taxon>
        <taxon>Sordariomycetes</taxon>
        <taxon>Sordariomycetidae</taxon>
        <taxon>Sordariales</taxon>
        <taxon>Sordariaceae</taxon>
        <taxon>Neurospora</taxon>
    </lineage>
</organism>
<sequence>MVCDWMIHVSSDYRILREKNEISVSRLSVSLPRCLGTGETGPGVSPTLETEKYRAVRMSCQSISRSSCSQPAGLSVLPDGEGWEECFVVWTPGDDAGHTALSRHVPQDSLRLSWGWQK</sequence>
<dbReference type="GeneID" id="23569501"/>